<dbReference type="InterPro" id="IPR038294">
    <property type="entry name" value="SLBP_RNA_bind_sf"/>
</dbReference>
<dbReference type="AlphaFoldDB" id="A0ABD1IWF2"/>
<dbReference type="Gene3D" id="1.10.8.1120">
    <property type="entry name" value="Histone RNA hairpin-binding protein RNA-binding domain"/>
    <property type="match status" value="1"/>
</dbReference>
<keyword evidence="5" id="KW-1185">Reference proteome</keyword>
<dbReference type="FunFam" id="1.10.8.1120:FF:000001">
    <property type="entry name" value="Histone RNA hairpin-binding protein-like"/>
    <property type="match status" value="1"/>
</dbReference>
<comment type="caution">
    <text evidence="4">The sequence shown here is derived from an EMBL/GenBank/DDBJ whole genome shotgun (WGS) entry which is preliminary data.</text>
</comment>
<accession>A0ABD1IWF2</accession>
<evidence type="ECO:0000256" key="2">
    <source>
        <dbReference type="ARBA" id="ARBA00022884"/>
    </source>
</evidence>
<comment type="similarity">
    <text evidence="1">Belongs to the SLBP family.</text>
</comment>
<protein>
    <recommendedName>
        <fullName evidence="3">Histone RNA hairpin-binding protein RNA-binding domain-containing protein</fullName>
    </recommendedName>
</protein>
<proteinExistence type="inferred from homology"/>
<evidence type="ECO:0000313" key="4">
    <source>
        <dbReference type="EMBL" id="KAL2078330.1"/>
    </source>
</evidence>
<dbReference type="GO" id="GO:0005634">
    <property type="term" value="C:nucleus"/>
    <property type="evidence" value="ECO:0007669"/>
    <property type="project" value="UniProtKB-ARBA"/>
</dbReference>
<dbReference type="InterPro" id="IPR029344">
    <property type="entry name" value="SLBP_RNA_bind"/>
</dbReference>
<dbReference type="GO" id="GO:0003729">
    <property type="term" value="F:mRNA binding"/>
    <property type="evidence" value="ECO:0007669"/>
    <property type="project" value="UniProtKB-ARBA"/>
</dbReference>
<dbReference type="Pfam" id="PF15247">
    <property type="entry name" value="SLBP_RNA_bind"/>
    <property type="match status" value="1"/>
</dbReference>
<dbReference type="PANTHER" id="PTHR17408:SF11">
    <property type="entry name" value="STEM-LOOP BINDING PROTEIN-LIKE"/>
    <property type="match status" value="1"/>
</dbReference>
<organism evidence="4 5">
    <name type="scientific">Coilia grayii</name>
    <name type="common">Gray's grenadier anchovy</name>
    <dbReference type="NCBI Taxonomy" id="363190"/>
    <lineage>
        <taxon>Eukaryota</taxon>
        <taxon>Metazoa</taxon>
        <taxon>Chordata</taxon>
        <taxon>Craniata</taxon>
        <taxon>Vertebrata</taxon>
        <taxon>Euteleostomi</taxon>
        <taxon>Actinopterygii</taxon>
        <taxon>Neopterygii</taxon>
        <taxon>Teleostei</taxon>
        <taxon>Clupei</taxon>
        <taxon>Clupeiformes</taxon>
        <taxon>Clupeoidei</taxon>
        <taxon>Engraulidae</taxon>
        <taxon>Coilinae</taxon>
        <taxon>Coilia</taxon>
    </lineage>
</organism>
<evidence type="ECO:0000313" key="5">
    <source>
        <dbReference type="Proteomes" id="UP001591681"/>
    </source>
</evidence>
<reference evidence="4 5" key="1">
    <citation type="submission" date="2024-09" db="EMBL/GenBank/DDBJ databases">
        <title>A chromosome-level genome assembly of Gray's grenadier anchovy, Coilia grayii.</title>
        <authorList>
            <person name="Fu Z."/>
        </authorList>
    </citation>
    <scope>NUCLEOTIDE SEQUENCE [LARGE SCALE GENOMIC DNA]</scope>
    <source>
        <strain evidence="4">G4</strain>
        <tissue evidence="4">Muscle</tissue>
    </source>
</reference>
<dbReference type="InterPro" id="IPR026502">
    <property type="entry name" value="SLBP1/SLBP2"/>
</dbReference>
<dbReference type="EMBL" id="JBHFQA010000023">
    <property type="protein sequence ID" value="KAL2078330.1"/>
    <property type="molecule type" value="Genomic_DNA"/>
</dbReference>
<sequence length="198" mass="22800">MSTFRDSSEFRGYSARDLATEPWLLPGCSSAYDCLVRDVGASPLCFQSGDYDGSAAALFSQKPRRSSILERCILRISSAGVQTDETDEVTRSPSRSSWSSRHLDMSRFETNENVLKRRQKQIQYGKNTEGYQNYLQQVPKHIRVPGLHPSTPNKYHKYSRRSWDAQVRLWRKALHAWDLTVGPQEEEEEVLHDPEQMC</sequence>
<name>A0ABD1IWF2_9TELE</name>
<feature type="domain" description="Histone RNA hairpin-binding protein RNA-binding" evidence="3">
    <location>
        <begin position="111"/>
        <end position="178"/>
    </location>
</feature>
<dbReference type="Proteomes" id="UP001591681">
    <property type="component" value="Unassembled WGS sequence"/>
</dbReference>
<keyword evidence="2" id="KW-0694">RNA-binding</keyword>
<dbReference type="PANTHER" id="PTHR17408">
    <property type="entry name" value="HISTONE RNA HAIRPIN-BINDING PROTEIN"/>
    <property type="match status" value="1"/>
</dbReference>
<gene>
    <name evidence="4" type="ORF">ACEWY4_026015</name>
</gene>
<evidence type="ECO:0000256" key="1">
    <source>
        <dbReference type="ARBA" id="ARBA00006151"/>
    </source>
</evidence>
<evidence type="ECO:0000259" key="3">
    <source>
        <dbReference type="Pfam" id="PF15247"/>
    </source>
</evidence>